<dbReference type="InterPro" id="IPR003439">
    <property type="entry name" value="ABC_transporter-like_ATP-bd"/>
</dbReference>
<keyword evidence="7" id="KW-1185">Reference proteome</keyword>
<dbReference type="Pfam" id="PF00005">
    <property type="entry name" value="ABC_tran"/>
    <property type="match status" value="1"/>
</dbReference>
<evidence type="ECO:0000313" key="7">
    <source>
        <dbReference type="Proteomes" id="UP001501588"/>
    </source>
</evidence>
<name>A0ABN1G7N4_9PROT</name>
<proteinExistence type="inferred from homology"/>
<dbReference type="GO" id="GO:0005524">
    <property type="term" value="F:ATP binding"/>
    <property type="evidence" value="ECO:0007669"/>
    <property type="project" value="UniProtKB-KW"/>
</dbReference>
<evidence type="ECO:0000256" key="1">
    <source>
        <dbReference type="ARBA" id="ARBA00005417"/>
    </source>
</evidence>
<gene>
    <name evidence="6" type="ORF">GCM10009416_48750</name>
</gene>
<dbReference type="EMBL" id="BAAAFZ010000101">
    <property type="protein sequence ID" value="GAA0605553.1"/>
    <property type="molecule type" value="Genomic_DNA"/>
</dbReference>
<dbReference type="PANTHER" id="PTHR43117">
    <property type="entry name" value="OSMOPROTECTANT IMPORT ATP-BINDING PROTEIN OSMV"/>
    <property type="match status" value="1"/>
</dbReference>
<organism evidence="6 7">
    <name type="scientific">Craurococcus roseus</name>
    <dbReference type="NCBI Taxonomy" id="77585"/>
    <lineage>
        <taxon>Bacteria</taxon>
        <taxon>Pseudomonadati</taxon>
        <taxon>Pseudomonadota</taxon>
        <taxon>Alphaproteobacteria</taxon>
        <taxon>Acetobacterales</taxon>
        <taxon>Acetobacteraceae</taxon>
        <taxon>Craurococcus</taxon>
    </lineage>
</organism>
<dbReference type="PROSITE" id="PS50893">
    <property type="entry name" value="ABC_TRANSPORTER_2"/>
    <property type="match status" value="1"/>
</dbReference>
<dbReference type="Proteomes" id="UP001501588">
    <property type="component" value="Unassembled WGS sequence"/>
</dbReference>
<keyword evidence="3" id="KW-0547">Nucleotide-binding</keyword>
<dbReference type="PROSITE" id="PS00211">
    <property type="entry name" value="ABC_TRANSPORTER_1"/>
    <property type="match status" value="1"/>
</dbReference>
<feature type="domain" description="ABC transporter" evidence="5">
    <location>
        <begin position="2"/>
        <end position="235"/>
    </location>
</feature>
<comment type="caution">
    <text evidence="6">The sequence shown here is derived from an EMBL/GenBank/DDBJ whole genome shotgun (WGS) entry which is preliminary data.</text>
</comment>
<keyword evidence="4 6" id="KW-0067">ATP-binding</keyword>
<dbReference type="Gene3D" id="3.40.50.300">
    <property type="entry name" value="P-loop containing nucleotide triphosphate hydrolases"/>
    <property type="match status" value="1"/>
</dbReference>
<protein>
    <submittedName>
        <fullName evidence="6">ABC transporter ATP-binding protein</fullName>
    </submittedName>
</protein>
<dbReference type="PANTHER" id="PTHR43117:SF5">
    <property type="entry name" value="GLYCINE BETAINE UPTAKE SYSTEM ATP-BINDING PROTEIN YEHX"/>
    <property type="match status" value="1"/>
</dbReference>
<dbReference type="SUPFAM" id="SSF52540">
    <property type="entry name" value="P-loop containing nucleoside triphosphate hydrolases"/>
    <property type="match status" value="1"/>
</dbReference>
<dbReference type="InterPro" id="IPR003593">
    <property type="entry name" value="AAA+_ATPase"/>
</dbReference>
<evidence type="ECO:0000313" key="6">
    <source>
        <dbReference type="EMBL" id="GAA0605553.1"/>
    </source>
</evidence>
<keyword evidence="2" id="KW-0813">Transport</keyword>
<reference evidence="6 7" key="1">
    <citation type="journal article" date="2019" name="Int. J. Syst. Evol. Microbiol.">
        <title>The Global Catalogue of Microorganisms (GCM) 10K type strain sequencing project: providing services to taxonomists for standard genome sequencing and annotation.</title>
        <authorList>
            <consortium name="The Broad Institute Genomics Platform"/>
            <consortium name="The Broad Institute Genome Sequencing Center for Infectious Disease"/>
            <person name="Wu L."/>
            <person name="Ma J."/>
        </authorList>
    </citation>
    <scope>NUCLEOTIDE SEQUENCE [LARGE SCALE GENOMIC DNA]</scope>
    <source>
        <strain evidence="6 7">JCM 9933</strain>
    </source>
</reference>
<dbReference type="InterPro" id="IPR017871">
    <property type="entry name" value="ABC_transporter-like_CS"/>
</dbReference>
<evidence type="ECO:0000256" key="3">
    <source>
        <dbReference type="ARBA" id="ARBA00022741"/>
    </source>
</evidence>
<evidence type="ECO:0000259" key="5">
    <source>
        <dbReference type="PROSITE" id="PS50893"/>
    </source>
</evidence>
<dbReference type="InterPro" id="IPR027417">
    <property type="entry name" value="P-loop_NTPase"/>
</dbReference>
<accession>A0ABN1G7N4</accession>
<dbReference type="RefSeq" id="WP_343898060.1">
    <property type="nucleotide sequence ID" value="NZ_BAAAFZ010000101.1"/>
</dbReference>
<evidence type="ECO:0000256" key="2">
    <source>
        <dbReference type="ARBA" id="ARBA00022448"/>
    </source>
</evidence>
<dbReference type="SMART" id="SM00382">
    <property type="entry name" value="AAA"/>
    <property type="match status" value="1"/>
</dbReference>
<evidence type="ECO:0000256" key="4">
    <source>
        <dbReference type="ARBA" id="ARBA00022840"/>
    </source>
</evidence>
<comment type="similarity">
    <text evidence="1">Belongs to the ABC transporter superfamily.</text>
</comment>
<sequence>MIAFEGVSVEFGGARVLHGIDLRVRAGALCALVGPSGSGKSTLLRLVNRLVEPSAGAVRVRGEDVAALEPTRLRRSIGYAIQSVGLFPHRTVAQNIGTVPRLLGWERARIAARVEELLALVRLDAGLAGRFPAELSGGQAQRVGLARALAADPDILLMDEPFGAVDPIARRGLRAELRRIHAGTGKTVLLVTHDPGEALELATDLAVLRGGRLVASGTALELTAAPVDGFVRELMGGGDLGLRRLGLLPVRAAADAGPPPAGAPAIEEGASLLEALSRMVEARSGVLAVVRGGAPAGSVSLRGLVERPP</sequence>